<dbReference type="InParanoid" id="A0A200PT50"/>
<sequence>MIHRRLSARELQVKVKAGFADWFKDRIKMLIQAKQIIPEGIDIDDEGDDNLSLVWEDVIAEIVDDLEVNVADQINTCVDFINDEDGDEDGNEDEVAVSVRRGDVVEVADGGEDDDEDDEDDEEGSEDKDVDEDGDEDEAEDGVEEGGGSDSNT</sequence>
<accession>A0A200PT50</accession>
<name>A0A200PT50_MACCD</name>
<proteinExistence type="predicted"/>
<evidence type="ECO:0000313" key="3">
    <source>
        <dbReference type="Proteomes" id="UP000195402"/>
    </source>
</evidence>
<evidence type="ECO:0000256" key="1">
    <source>
        <dbReference type="SAM" id="MobiDB-lite"/>
    </source>
</evidence>
<protein>
    <submittedName>
        <fullName evidence="2">Uncharacterized protein</fullName>
    </submittedName>
</protein>
<evidence type="ECO:0000313" key="2">
    <source>
        <dbReference type="EMBL" id="OVA01366.1"/>
    </source>
</evidence>
<reference evidence="2 3" key="1">
    <citation type="journal article" date="2017" name="Mol. Plant">
        <title>The Genome of Medicinal Plant Macleaya cordata Provides New Insights into Benzylisoquinoline Alkaloids Metabolism.</title>
        <authorList>
            <person name="Liu X."/>
            <person name="Liu Y."/>
            <person name="Huang P."/>
            <person name="Ma Y."/>
            <person name="Qing Z."/>
            <person name="Tang Q."/>
            <person name="Cao H."/>
            <person name="Cheng P."/>
            <person name="Zheng Y."/>
            <person name="Yuan Z."/>
            <person name="Zhou Y."/>
            <person name="Liu J."/>
            <person name="Tang Z."/>
            <person name="Zhuo Y."/>
            <person name="Zhang Y."/>
            <person name="Yu L."/>
            <person name="Huang J."/>
            <person name="Yang P."/>
            <person name="Peng Q."/>
            <person name="Zhang J."/>
            <person name="Jiang W."/>
            <person name="Zhang Z."/>
            <person name="Lin K."/>
            <person name="Ro D.K."/>
            <person name="Chen X."/>
            <person name="Xiong X."/>
            <person name="Shang Y."/>
            <person name="Huang S."/>
            <person name="Zeng J."/>
        </authorList>
    </citation>
    <scope>NUCLEOTIDE SEQUENCE [LARGE SCALE GENOMIC DNA]</scope>
    <source>
        <strain evidence="3">cv. BLH2017</strain>
        <tissue evidence="2">Root</tissue>
    </source>
</reference>
<keyword evidence="3" id="KW-1185">Reference proteome</keyword>
<dbReference type="EMBL" id="MVGT01004124">
    <property type="protein sequence ID" value="OVA01366.1"/>
    <property type="molecule type" value="Genomic_DNA"/>
</dbReference>
<feature type="compositionally biased region" description="Acidic residues" evidence="1">
    <location>
        <begin position="109"/>
        <end position="144"/>
    </location>
</feature>
<comment type="caution">
    <text evidence="2">The sequence shown here is derived from an EMBL/GenBank/DDBJ whole genome shotgun (WGS) entry which is preliminary data.</text>
</comment>
<feature type="compositionally biased region" description="Acidic residues" evidence="1">
    <location>
        <begin position="81"/>
        <end position="95"/>
    </location>
</feature>
<organism evidence="2 3">
    <name type="scientific">Macleaya cordata</name>
    <name type="common">Five-seeded plume-poppy</name>
    <name type="synonym">Bocconia cordata</name>
    <dbReference type="NCBI Taxonomy" id="56857"/>
    <lineage>
        <taxon>Eukaryota</taxon>
        <taxon>Viridiplantae</taxon>
        <taxon>Streptophyta</taxon>
        <taxon>Embryophyta</taxon>
        <taxon>Tracheophyta</taxon>
        <taxon>Spermatophyta</taxon>
        <taxon>Magnoliopsida</taxon>
        <taxon>Ranunculales</taxon>
        <taxon>Papaveraceae</taxon>
        <taxon>Papaveroideae</taxon>
        <taxon>Macleaya</taxon>
    </lineage>
</organism>
<gene>
    <name evidence="2" type="ORF">BVC80_7875g1</name>
</gene>
<dbReference type="Proteomes" id="UP000195402">
    <property type="component" value="Unassembled WGS sequence"/>
</dbReference>
<feature type="region of interest" description="Disordered" evidence="1">
    <location>
        <begin position="81"/>
        <end position="153"/>
    </location>
</feature>
<dbReference type="AlphaFoldDB" id="A0A200PT50"/>